<evidence type="ECO:0000256" key="1">
    <source>
        <dbReference type="SAM" id="Phobius"/>
    </source>
</evidence>
<organism evidence="3 5">
    <name type="scientific">Streptomyces griseoviridis</name>
    <dbReference type="NCBI Taxonomy" id="45398"/>
    <lineage>
        <taxon>Bacteria</taxon>
        <taxon>Bacillati</taxon>
        <taxon>Actinomycetota</taxon>
        <taxon>Actinomycetes</taxon>
        <taxon>Kitasatosporales</taxon>
        <taxon>Streptomycetaceae</taxon>
        <taxon>Streptomyces</taxon>
    </lineage>
</organism>
<evidence type="ECO:0000313" key="6">
    <source>
        <dbReference type="Proteomes" id="UP000501753"/>
    </source>
</evidence>
<evidence type="ECO:0000259" key="2">
    <source>
        <dbReference type="Pfam" id="PF03779"/>
    </source>
</evidence>
<dbReference type="RefSeq" id="WP_127181925.1">
    <property type="nucleotide sequence ID" value="NZ_CP029078.1"/>
</dbReference>
<protein>
    <recommendedName>
        <fullName evidence="2">SPW repeat-containing integral membrane domain-containing protein</fullName>
    </recommendedName>
</protein>
<reference evidence="4 6" key="1">
    <citation type="submission" date="2018-04" db="EMBL/GenBank/DDBJ databases">
        <title>Complete genome sequences of Streptomyces griseoviridis K61 and characterization of antagonistic properties of biological control agents.</title>
        <authorList>
            <person name="Mariita R.M."/>
            <person name="Sello J.K."/>
        </authorList>
    </citation>
    <scope>NUCLEOTIDE SEQUENCE [LARGE SCALE GENOMIC DNA]</scope>
    <source>
        <strain evidence="4 6">K61</strain>
    </source>
</reference>
<dbReference type="Pfam" id="PF03779">
    <property type="entry name" value="SPW"/>
    <property type="match status" value="1"/>
</dbReference>
<feature type="domain" description="SPW repeat-containing integral membrane" evidence="2">
    <location>
        <begin position="37"/>
        <end position="133"/>
    </location>
</feature>
<keyword evidence="6" id="KW-1185">Reference proteome</keyword>
<dbReference type="KEGG" id="sgd:ELQ87_36630"/>
<keyword evidence="1" id="KW-1133">Transmembrane helix</keyword>
<dbReference type="Proteomes" id="UP000501753">
    <property type="component" value="Chromosome"/>
</dbReference>
<dbReference type="EMBL" id="CP034687">
    <property type="protein sequence ID" value="AZS89155.1"/>
    <property type="molecule type" value="Genomic_DNA"/>
</dbReference>
<reference evidence="3 5" key="2">
    <citation type="submission" date="2018-12" db="EMBL/GenBank/DDBJ databases">
        <title>Streptomyces griseoviridis F1-27 complete genome.</title>
        <authorList>
            <person name="Mariita R.M."/>
            <person name="Sello J.K."/>
        </authorList>
    </citation>
    <scope>NUCLEOTIDE SEQUENCE [LARGE SCALE GENOMIC DNA]</scope>
    <source>
        <strain evidence="3 5">F1-27</strain>
    </source>
</reference>
<feature type="transmembrane region" description="Helical" evidence="1">
    <location>
        <begin position="88"/>
        <end position="109"/>
    </location>
</feature>
<dbReference type="OrthoDB" id="3638638at2"/>
<dbReference type="AlphaFoldDB" id="A0A3Q9KZD4"/>
<feature type="transmembrane region" description="Helical" evidence="1">
    <location>
        <begin position="33"/>
        <end position="56"/>
    </location>
</feature>
<feature type="transmembrane region" description="Helical" evidence="1">
    <location>
        <begin position="121"/>
        <end position="140"/>
    </location>
</feature>
<evidence type="ECO:0000313" key="4">
    <source>
        <dbReference type="EMBL" id="QCN83997.1"/>
    </source>
</evidence>
<keyword evidence="1" id="KW-0812">Transmembrane</keyword>
<keyword evidence="1" id="KW-0472">Membrane</keyword>
<accession>A0A3Q9KZD4</accession>
<name>A0A3Q9KZD4_STRGD</name>
<gene>
    <name evidence="4" type="ORF">DDJ31_02610</name>
    <name evidence="3" type="ORF">ELQ87_36630</name>
</gene>
<dbReference type="EMBL" id="CP029078">
    <property type="protein sequence ID" value="QCN83997.1"/>
    <property type="molecule type" value="Genomic_DNA"/>
</dbReference>
<sequence>MANVSHTRGDMTSHPDVPEMRARYARMLGGRDVALVDGPVFLLGLYCAVSPWILHYTTSQPALVPHNLIMGVAIGLLALGFTRAPARMYGLSWAMCALGVWMIVSPWIVGASPDRGVVLNNVIIGALAVILGLICAVTSARSRTTTT</sequence>
<dbReference type="Proteomes" id="UP000271291">
    <property type="component" value="Chromosome"/>
</dbReference>
<feature type="transmembrane region" description="Helical" evidence="1">
    <location>
        <begin position="62"/>
        <end position="81"/>
    </location>
</feature>
<dbReference type="InterPro" id="IPR005530">
    <property type="entry name" value="SPW"/>
</dbReference>
<evidence type="ECO:0000313" key="5">
    <source>
        <dbReference type="Proteomes" id="UP000271291"/>
    </source>
</evidence>
<evidence type="ECO:0000313" key="3">
    <source>
        <dbReference type="EMBL" id="AZS89155.1"/>
    </source>
</evidence>
<proteinExistence type="predicted"/>